<evidence type="ECO:0000313" key="12">
    <source>
        <dbReference type="Proteomes" id="UP001595629"/>
    </source>
</evidence>
<dbReference type="PANTHER" id="PTHR35851">
    <property type="entry name" value="CELL DIVISION PROTEIN FTSQ"/>
    <property type="match status" value="1"/>
</dbReference>
<dbReference type="Pfam" id="PF03799">
    <property type="entry name" value="FtsQ_DivIB_C"/>
    <property type="match status" value="1"/>
</dbReference>
<comment type="function">
    <text evidence="9">Essential cell division protein.</text>
</comment>
<dbReference type="PANTHER" id="PTHR35851:SF1">
    <property type="entry name" value="CELL DIVISION PROTEIN FTSQ"/>
    <property type="match status" value="1"/>
</dbReference>
<evidence type="ECO:0000256" key="7">
    <source>
        <dbReference type="ARBA" id="ARBA00023136"/>
    </source>
</evidence>
<gene>
    <name evidence="9" type="primary">ftsQ</name>
    <name evidence="11" type="ORF">ACFORG_17430</name>
</gene>
<dbReference type="PROSITE" id="PS51779">
    <property type="entry name" value="POTRA"/>
    <property type="match status" value="1"/>
</dbReference>
<evidence type="ECO:0000313" key="11">
    <source>
        <dbReference type="EMBL" id="MFC3615541.1"/>
    </source>
</evidence>
<accession>A0ABV7TIX4</accession>
<evidence type="ECO:0000256" key="2">
    <source>
        <dbReference type="ARBA" id="ARBA00022475"/>
    </source>
</evidence>
<keyword evidence="4 9" id="KW-0132">Cell division</keyword>
<protein>
    <recommendedName>
        <fullName evidence="9">Cell division protein FtsQ</fullName>
    </recommendedName>
</protein>
<comment type="similarity">
    <text evidence="9">Belongs to the FtsQ/DivIB family. FtsQ subfamily.</text>
</comment>
<evidence type="ECO:0000256" key="5">
    <source>
        <dbReference type="ARBA" id="ARBA00022692"/>
    </source>
</evidence>
<keyword evidence="8 9" id="KW-0131">Cell cycle</keyword>
<evidence type="ECO:0000256" key="8">
    <source>
        <dbReference type="ARBA" id="ARBA00023306"/>
    </source>
</evidence>
<feature type="domain" description="POTRA" evidence="10">
    <location>
        <begin position="120"/>
        <end position="188"/>
    </location>
</feature>
<keyword evidence="6 9" id="KW-1133">Transmembrane helix</keyword>
<dbReference type="Proteomes" id="UP001595629">
    <property type="component" value="Unassembled WGS sequence"/>
</dbReference>
<evidence type="ECO:0000256" key="4">
    <source>
        <dbReference type="ARBA" id="ARBA00022618"/>
    </source>
</evidence>
<sequence length="335" mass="37581">MRQMSRRLLPVLFRPKPLVAQDARYESGETGEEVDHPIRIDTGGRLRQAARKADPAPSRLAWRIQRLMLTPGIRLGLRFGVPFCLTLAVTSAFLANEERRDALRAFVADTRASIQERPEFMVKLLAIDGAGPNLDADIREVVSVDFPISSFELDVERIRDVVTGLDPVKTAAVRVRPGGILQIDVEERQPVMLWRTRNGLEMLDETGAHVDNLAARADRPDLPLMAGQGANTRVDEALALFRAAAPLGERLRGIERIGERRWDIVLDRDQRIQLPTTRPVQALERVLAVSEVQDLLERDVAVVDMRISNRPTIRMSEAAVTEWWRMKAAATAGRQ</sequence>
<dbReference type="EMBL" id="JBHRXI010000017">
    <property type="protein sequence ID" value="MFC3615541.1"/>
    <property type="molecule type" value="Genomic_DNA"/>
</dbReference>
<name>A0ABV7TIX4_9RHOB</name>
<proteinExistence type="inferred from homology"/>
<keyword evidence="12" id="KW-1185">Reference proteome</keyword>
<dbReference type="RefSeq" id="WP_386736810.1">
    <property type="nucleotide sequence ID" value="NZ_JBHRXI010000017.1"/>
</dbReference>
<dbReference type="Gene3D" id="3.40.50.11690">
    <property type="entry name" value="Cell division protein FtsQ/DivIB"/>
    <property type="match status" value="1"/>
</dbReference>
<evidence type="ECO:0000256" key="3">
    <source>
        <dbReference type="ARBA" id="ARBA00022519"/>
    </source>
</evidence>
<keyword evidence="2 9" id="KW-1003">Cell membrane</keyword>
<reference evidence="12" key="1">
    <citation type="journal article" date="2019" name="Int. J. Syst. Evol. Microbiol.">
        <title>The Global Catalogue of Microorganisms (GCM) 10K type strain sequencing project: providing services to taxonomists for standard genome sequencing and annotation.</title>
        <authorList>
            <consortium name="The Broad Institute Genomics Platform"/>
            <consortium name="The Broad Institute Genome Sequencing Center for Infectious Disease"/>
            <person name="Wu L."/>
            <person name="Ma J."/>
        </authorList>
    </citation>
    <scope>NUCLEOTIDE SEQUENCE [LARGE SCALE GENOMIC DNA]</scope>
    <source>
        <strain evidence="12">KCTC 42911</strain>
    </source>
</reference>
<keyword evidence="3 9" id="KW-0997">Cell inner membrane</keyword>
<evidence type="ECO:0000256" key="9">
    <source>
        <dbReference type="HAMAP-Rule" id="MF_00911"/>
    </source>
</evidence>
<dbReference type="HAMAP" id="MF_00911">
    <property type="entry name" value="FtsQ_subfam"/>
    <property type="match status" value="1"/>
</dbReference>
<keyword evidence="5 9" id="KW-0812">Transmembrane</keyword>
<dbReference type="InterPro" id="IPR026579">
    <property type="entry name" value="FtsQ"/>
</dbReference>
<dbReference type="InterPro" id="IPR045335">
    <property type="entry name" value="FtsQ_C_sf"/>
</dbReference>
<dbReference type="GO" id="GO:0051301">
    <property type="term" value="P:cell division"/>
    <property type="evidence" value="ECO:0007669"/>
    <property type="project" value="UniProtKB-KW"/>
</dbReference>
<evidence type="ECO:0000256" key="6">
    <source>
        <dbReference type="ARBA" id="ARBA00022989"/>
    </source>
</evidence>
<keyword evidence="7 9" id="KW-0472">Membrane</keyword>
<evidence type="ECO:0000259" key="10">
    <source>
        <dbReference type="PROSITE" id="PS51779"/>
    </source>
</evidence>
<dbReference type="InterPro" id="IPR005548">
    <property type="entry name" value="Cell_div_FtsQ/DivIB_C"/>
</dbReference>
<comment type="subcellular location">
    <subcellularLocation>
        <location evidence="9">Cell inner membrane</location>
        <topology evidence="9">Single-pass type II membrane protein</topology>
    </subcellularLocation>
    <subcellularLocation>
        <location evidence="1">Membrane</location>
    </subcellularLocation>
    <text evidence="9">Localizes to the division septum.</text>
</comment>
<comment type="caution">
    <text evidence="11">The sequence shown here is derived from an EMBL/GenBank/DDBJ whole genome shotgun (WGS) entry which is preliminary data.</text>
</comment>
<dbReference type="InterPro" id="IPR034746">
    <property type="entry name" value="POTRA"/>
</dbReference>
<organism evidence="11 12">
    <name type="scientific">Lutimaribacter marinistellae</name>
    <dbReference type="NCBI Taxonomy" id="1820329"/>
    <lineage>
        <taxon>Bacteria</taxon>
        <taxon>Pseudomonadati</taxon>
        <taxon>Pseudomonadota</taxon>
        <taxon>Alphaproteobacteria</taxon>
        <taxon>Rhodobacterales</taxon>
        <taxon>Roseobacteraceae</taxon>
        <taxon>Lutimaribacter</taxon>
    </lineage>
</organism>
<evidence type="ECO:0000256" key="1">
    <source>
        <dbReference type="ARBA" id="ARBA00004370"/>
    </source>
</evidence>